<dbReference type="InterPro" id="IPR003615">
    <property type="entry name" value="HNH_nuc"/>
</dbReference>
<dbReference type="EMBL" id="JAUSXK010000001">
    <property type="protein sequence ID" value="MDQ0643815.1"/>
    <property type="molecule type" value="Genomic_DNA"/>
</dbReference>
<dbReference type="InterPro" id="IPR002711">
    <property type="entry name" value="HNH"/>
</dbReference>
<accession>A0ABU0P914</accession>
<sequence length="416" mass="44554">MSKLTGLHEAISRLDVAWADAGDSNDLSRDQLIAVTNAIGLLQRRLDAVHVGVAAGVASESRTELGADSLAKQQGFRTPAKLIAAATGMSTGDAIRLIKVGEATAVRTDLLGARLPAKYPLVSEAMAAGTLSAQAAALIIGVLERCRIAAGPQQTAEGERLLVDAAPGLALDEIRRLVVRVEAWLDPDGVEPREDEQRGKRSLTFFERGGRLHLNGNFDVETGAPIVAALRGYVSAAFAARQDAPDPDAPDADRRTVPMLHVDDLESATGAATIDGIDQPISAAAARRMAADGGVIPCVLGGDSEILDWGRKKRFFTKAQRLALVERDGGCAMCNLPPEMVKAHHMRWWERHHGRTDLSNGILLCESCHHRIHDNGWDIHIDGTGVNARVWFIPPAHVDPARTPRLGGRARFDIAA</sequence>
<feature type="domain" description="HNH" evidence="2">
    <location>
        <begin position="331"/>
        <end position="374"/>
    </location>
</feature>
<protein>
    <submittedName>
        <fullName evidence="4">Murein DD-endopeptidase MepM/ murein hydrolase activator NlpD</fullName>
    </submittedName>
</protein>
<keyword evidence="4" id="KW-0378">Hydrolase</keyword>
<comment type="caution">
    <text evidence="4">The sequence shown here is derived from an EMBL/GenBank/DDBJ whole genome shotgun (WGS) entry which is preliminary data.</text>
</comment>
<comment type="similarity">
    <text evidence="1">Belongs to the Rv1128c/1148c/1588c/1702c/1945/3466 family.</text>
</comment>
<reference evidence="4 5" key="1">
    <citation type="submission" date="2023-07" db="EMBL/GenBank/DDBJ databases">
        <title>Comparative genomics of wheat-associated soil bacteria to identify genetic determinants of phenazine resistance.</title>
        <authorList>
            <person name="Mouncey N."/>
        </authorList>
    </citation>
    <scope>NUCLEOTIDE SEQUENCE [LARGE SCALE GENOMIC DNA]</scope>
    <source>
        <strain evidence="4 5">W2I7</strain>
    </source>
</reference>
<dbReference type="RefSeq" id="WP_307360921.1">
    <property type="nucleotide sequence ID" value="NZ_JAUSXK010000001.1"/>
</dbReference>
<evidence type="ECO:0000259" key="2">
    <source>
        <dbReference type="Pfam" id="PF01844"/>
    </source>
</evidence>
<feature type="domain" description="DUF222" evidence="3">
    <location>
        <begin position="43"/>
        <end position="260"/>
    </location>
</feature>
<dbReference type="Gene3D" id="1.10.30.50">
    <property type="match status" value="1"/>
</dbReference>
<evidence type="ECO:0000256" key="1">
    <source>
        <dbReference type="ARBA" id="ARBA00023450"/>
    </source>
</evidence>
<dbReference type="InterPro" id="IPR003870">
    <property type="entry name" value="DUF222"/>
</dbReference>
<dbReference type="Pfam" id="PF02720">
    <property type="entry name" value="DUF222"/>
    <property type="match status" value="1"/>
</dbReference>
<gene>
    <name evidence="4" type="ORF">QFZ46_001975</name>
</gene>
<dbReference type="CDD" id="cd00085">
    <property type="entry name" value="HNHc"/>
    <property type="match status" value="1"/>
</dbReference>
<name>A0ABU0P914_9MICO</name>
<evidence type="ECO:0000313" key="5">
    <source>
        <dbReference type="Proteomes" id="UP001239085"/>
    </source>
</evidence>
<organism evidence="4 5">
    <name type="scientific">Microbacterium murale</name>
    <dbReference type="NCBI Taxonomy" id="1081040"/>
    <lineage>
        <taxon>Bacteria</taxon>
        <taxon>Bacillati</taxon>
        <taxon>Actinomycetota</taxon>
        <taxon>Actinomycetes</taxon>
        <taxon>Micrococcales</taxon>
        <taxon>Microbacteriaceae</taxon>
        <taxon>Microbacterium</taxon>
    </lineage>
</organism>
<dbReference type="Pfam" id="PF01844">
    <property type="entry name" value="HNH"/>
    <property type="match status" value="1"/>
</dbReference>
<dbReference type="Proteomes" id="UP001239085">
    <property type="component" value="Unassembled WGS sequence"/>
</dbReference>
<evidence type="ECO:0000259" key="3">
    <source>
        <dbReference type="Pfam" id="PF02720"/>
    </source>
</evidence>
<dbReference type="GO" id="GO:0016787">
    <property type="term" value="F:hydrolase activity"/>
    <property type="evidence" value="ECO:0007669"/>
    <property type="project" value="UniProtKB-KW"/>
</dbReference>
<proteinExistence type="inferred from homology"/>
<evidence type="ECO:0000313" key="4">
    <source>
        <dbReference type="EMBL" id="MDQ0643815.1"/>
    </source>
</evidence>
<keyword evidence="5" id="KW-1185">Reference proteome</keyword>